<dbReference type="GO" id="GO:0005737">
    <property type="term" value="C:cytoplasm"/>
    <property type="evidence" value="ECO:0007669"/>
    <property type="project" value="UniProtKB-SubCell"/>
</dbReference>
<evidence type="ECO:0000256" key="2">
    <source>
        <dbReference type="ARBA" id="ARBA00008023"/>
    </source>
</evidence>
<keyword evidence="4 14" id="KW-0479">Metal-binding</keyword>
<evidence type="ECO:0000256" key="15">
    <source>
        <dbReference type="RuleBase" id="RU003781"/>
    </source>
</evidence>
<keyword evidence="8 14" id="KW-0546">Nucleotide metabolism</keyword>
<evidence type="ECO:0000313" key="17">
    <source>
        <dbReference type="Proteomes" id="UP001497472"/>
    </source>
</evidence>
<dbReference type="PANTHER" id="PTHR11067">
    <property type="entry name" value="INOSINE TRIPHOSPHATE PYROPHOSPHATASE/HAM1 PROTEIN"/>
    <property type="match status" value="1"/>
</dbReference>
<dbReference type="CDD" id="cd00515">
    <property type="entry name" value="HAM1"/>
    <property type="match status" value="1"/>
</dbReference>
<dbReference type="Proteomes" id="UP001497472">
    <property type="component" value="Unassembled WGS sequence"/>
</dbReference>
<feature type="binding site" evidence="14">
    <location>
        <position position="68"/>
    </location>
    <ligand>
        <name>Mg(2+)</name>
        <dbReference type="ChEBI" id="CHEBI:18420"/>
    </ligand>
</feature>
<proteinExistence type="inferred from homology"/>
<dbReference type="Pfam" id="PF01725">
    <property type="entry name" value="Ham1p_like"/>
    <property type="match status" value="1"/>
</dbReference>
<keyword evidence="5 14" id="KW-0547">Nucleotide-binding</keyword>
<feature type="binding site" evidence="14">
    <location>
        <position position="52"/>
    </location>
    <ligand>
        <name>ITP</name>
        <dbReference type="ChEBI" id="CHEBI:61402"/>
    </ligand>
</feature>
<dbReference type="AlphaFoldDB" id="A0AAV1JJM5"/>
<evidence type="ECO:0000313" key="16">
    <source>
        <dbReference type="EMBL" id="CAK1549693.1"/>
    </source>
</evidence>
<comment type="caution">
    <text evidence="16">The sequence shown here is derived from an EMBL/GenBank/DDBJ whole genome shotgun (WGS) entry which is preliminary data.</text>
</comment>
<dbReference type="EMBL" id="CAVLEF010000040">
    <property type="protein sequence ID" value="CAK1549693.1"/>
    <property type="molecule type" value="Genomic_DNA"/>
</dbReference>
<comment type="catalytic activity">
    <reaction evidence="11">
        <text>ITP + H2O = IMP + diphosphate + H(+)</text>
        <dbReference type="Rhea" id="RHEA:29399"/>
        <dbReference type="ChEBI" id="CHEBI:15377"/>
        <dbReference type="ChEBI" id="CHEBI:15378"/>
        <dbReference type="ChEBI" id="CHEBI:33019"/>
        <dbReference type="ChEBI" id="CHEBI:58053"/>
        <dbReference type="ChEBI" id="CHEBI:61402"/>
        <dbReference type="EC" id="3.6.1.66"/>
    </reaction>
    <physiologicalReaction direction="left-to-right" evidence="11">
        <dbReference type="Rhea" id="RHEA:29400"/>
    </physiologicalReaction>
</comment>
<evidence type="ECO:0000256" key="8">
    <source>
        <dbReference type="ARBA" id="ARBA00023080"/>
    </source>
</evidence>
<dbReference type="GO" id="GO:0009117">
    <property type="term" value="P:nucleotide metabolic process"/>
    <property type="evidence" value="ECO:0007669"/>
    <property type="project" value="UniProtKB-KW"/>
</dbReference>
<dbReference type="SUPFAM" id="SSF52972">
    <property type="entry name" value="ITPase-like"/>
    <property type="match status" value="1"/>
</dbReference>
<evidence type="ECO:0000256" key="6">
    <source>
        <dbReference type="ARBA" id="ARBA00022801"/>
    </source>
</evidence>
<dbReference type="GO" id="GO:0036222">
    <property type="term" value="F:XTP diphosphatase activity"/>
    <property type="evidence" value="ECO:0007669"/>
    <property type="project" value="UniProtKB-UniRule"/>
</dbReference>
<evidence type="ECO:0000256" key="5">
    <source>
        <dbReference type="ARBA" id="ARBA00022741"/>
    </source>
</evidence>
<evidence type="ECO:0000256" key="4">
    <source>
        <dbReference type="ARBA" id="ARBA00022723"/>
    </source>
</evidence>
<evidence type="ECO:0000256" key="10">
    <source>
        <dbReference type="ARBA" id="ARBA00054940"/>
    </source>
</evidence>
<sequence length="197" mass="22496">MAQKTLTFVTGNIKKLEEVRAILGNNFPLEVTSHKLDLPELQGEIEEISIKKCQEAARRLNRPVFIEDTSLCFNALKGLPGPYIKWFLDKIHPEGLHQLLNGWEDKSAEAVCTFAYSPGKPEDEVLVFQGRTQGTIVSPRGTRDFGWDCVFQPDGYNETYAELPKEEKNKISHRYKALDKLELILCNKVNKVTLLRY</sequence>
<feature type="binding site" evidence="14">
    <location>
        <begin position="145"/>
        <end position="148"/>
    </location>
    <ligand>
        <name>ITP</name>
        <dbReference type="ChEBI" id="CHEBI:61402"/>
    </ligand>
</feature>
<dbReference type="InterPro" id="IPR002637">
    <property type="entry name" value="RdgB/HAM1"/>
</dbReference>
<comment type="similarity">
    <text evidence="2 14 15">Belongs to the HAM1 NTPase family.</text>
</comment>
<dbReference type="HAMAP" id="MF_03148">
    <property type="entry name" value="HAM1_NTPase"/>
    <property type="match status" value="1"/>
</dbReference>
<keyword evidence="7 14" id="KW-0460">Magnesium</keyword>
<dbReference type="GO" id="GO:0046872">
    <property type="term" value="F:metal ion binding"/>
    <property type="evidence" value="ECO:0007669"/>
    <property type="project" value="UniProtKB-KW"/>
</dbReference>
<comment type="cofactor">
    <cofactor evidence="14">
        <name>Mg(2+)</name>
        <dbReference type="ChEBI" id="CHEBI:18420"/>
    </cofactor>
    <cofactor evidence="14">
        <name>Mn(2+)</name>
        <dbReference type="ChEBI" id="CHEBI:29035"/>
    </cofactor>
    <text evidence="14">Binds 1 divalent metal cation per subunit; can use either Mg(2+) or Mn(2+).</text>
</comment>
<dbReference type="Gene3D" id="3.90.950.10">
    <property type="match status" value="1"/>
</dbReference>
<dbReference type="GO" id="GO:0036220">
    <property type="term" value="F:ITP diphosphatase activity"/>
    <property type="evidence" value="ECO:0007669"/>
    <property type="project" value="UniProtKB-UniRule"/>
</dbReference>
<evidence type="ECO:0000256" key="12">
    <source>
        <dbReference type="ARBA" id="ARBA00093255"/>
    </source>
</evidence>
<comment type="function">
    <text evidence="14">Pyrophosphatase that hydrolyzes non-canonical purine nucleotides such as inosine triphosphate (ITP), deoxyinosine triphosphate (dITP) or xanthosine 5'-triphosphate (XTP) to their respective monophosphate derivatives. The enzyme does not distinguish between the deoxy- and ribose forms. Probably excludes non-canonical purines from RNA and DNA precursor pools, thus preventing their incorporation into RNA and DNA and avoiding chromosomal lesions.</text>
</comment>
<comment type="catalytic activity">
    <reaction evidence="12">
        <text>dITP + H2O = dIMP + diphosphate + H(+)</text>
        <dbReference type="Rhea" id="RHEA:28342"/>
        <dbReference type="ChEBI" id="CHEBI:15377"/>
        <dbReference type="ChEBI" id="CHEBI:15378"/>
        <dbReference type="ChEBI" id="CHEBI:33019"/>
        <dbReference type="ChEBI" id="CHEBI:61194"/>
        <dbReference type="ChEBI" id="CHEBI:61382"/>
        <dbReference type="EC" id="3.6.1.66"/>
    </reaction>
    <physiologicalReaction direction="left-to-right" evidence="12">
        <dbReference type="Rhea" id="RHEA:28343"/>
    </physiologicalReaction>
</comment>
<dbReference type="GO" id="GO:0035870">
    <property type="term" value="F:dITP diphosphatase activity"/>
    <property type="evidence" value="ECO:0007669"/>
    <property type="project" value="UniProtKB-UniRule"/>
</dbReference>
<gene>
    <name evidence="16" type="ORF">LNINA_LOCUS8971</name>
</gene>
<accession>A0AAV1JJM5</accession>
<evidence type="ECO:0000256" key="13">
    <source>
        <dbReference type="ARBA" id="ARBA00093271"/>
    </source>
</evidence>
<evidence type="ECO:0000256" key="11">
    <source>
        <dbReference type="ARBA" id="ARBA00093218"/>
    </source>
</evidence>
<evidence type="ECO:0000256" key="3">
    <source>
        <dbReference type="ARBA" id="ARBA00022490"/>
    </source>
</evidence>
<dbReference type="GO" id="GO:0000166">
    <property type="term" value="F:nucleotide binding"/>
    <property type="evidence" value="ECO:0007669"/>
    <property type="project" value="UniProtKB-KW"/>
</dbReference>
<reference evidence="16 17" key="1">
    <citation type="submission" date="2023-11" db="EMBL/GenBank/DDBJ databases">
        <authorList>
            <person name="Okamura Y."/>
        </authorList>
    </citation>
    <scope>NUCLEOTIDE SEQUENCE [LARGE SCALE GENOMIC DNA]</scope>
</reference>
<keyword evidence="9 14" id="KW-0464">Manganese</keyword>
<dbReference type="GO" id="GO:0009204">
    <property type="term" value="P:deoxyribonucleoside triphosphate catabolic process"/>
    <property type="evidence" value="ECO:0007669"/>
    <property type="project" value="UniProtKB-UniRule"/>
</dbReference>
<dbReference type="InterPro" id="IPR029001">
    <property type="entry name" value="ITPase-like_fam"/>
</dbReference>
<feature type="binding site" evidence="14">
    <location>
        <position position="168"/>
    </location>
    <ligand>
        <name>ITP</name>
        <dbReference type="ChEBI" id="CHEBI:61402"/>
    </ligand>
</feature>
<keyword evidence="6 14" id="KW-0378">Hydrolase</keyword>
<feature type="binding site" evidence="14">
    <location>
        <begin position="68"/>
        <end position="69"/>
    </location>
    <ligand>
        <name>ITP</name>
        <dbReference type="ChEBI" id="CHEBI:61402"/>
    </ligand>
</feature>
<evidence type="ECO:0000256" key="9">
    <source>
        <dbReference type="ARBA" id="ARBA00023211"/>
    </source>
</evidence>
<feature type="binding site" evidence="14">
    <location>
        <position position="40"/>
    </location>
    <ligand>
        <name>Mg(2+)</name>
        <dbReference type="ChEBI" id="CHEBI:18420"/>
    </ligand>
</feature>
<feature type="binding site" evidence="14">
    <location>
        <begin position="10"/>
        <end position="15"/>
    </location>
    <ligand>
        <name>ITP</name>
        <dbReference type="ChEBI" id="CHEBI:61402"/>
    </ligand>
</feature>
<dbReference type="NCBIfam" id="TIGR00042">
    <property type="entry name" value="RdgB/HAM1 family non-canonical purine NTP pyrophosphatase"/>
    <property type="match status" value="1"/>
</dbReference>
<keyword evidence="17" id="KW-1185">Reference proteome</keyword>
<evidence type="ECO:0000256" key="14">
    <source>
        <dbReference type="HAMAP-Rule" id="MF_03148"/>
    </source>
</evidence>
<keyword evidence="3 14" id="KW-0963">Cytoplasm</keyword>
<dbReference type="InterPro" id="IPR027502">
    <property type="entry name" value="ITPase"/>
</dbReference>
<dbReference type="PANTHER" id="PTHR11067:SF9">
    <property type="entry name" value="INOSINE TRIPHOSPHATE PYROPHOSPHATASE"/>
    <property type="match status" value="1"/>
</dbReference>
<protein>
    <recommendedName>
        <fullName evidence="14">Inosine triphosphate pyrophosphatase</fullName>
        <shortName evidence="14">ITPase</shortName>
        <shortName evidence="14">Inosine triphosphatase</shortName>
        <ecNumber evidence="14">3.6.1.66</ecNumber>
    </recommendedName>
    <alternativeName>
        <fullName evidence="14">Non-canonical purine NTP pyrophosphatase</fullName>
    </alternativeName>
    <alternativeName>
        <fullName evidence="14">Non-standard purine NTP pyrophosphatase</fullName>
    </alternativeName>
    <alternativeName>
        <fullName evidence="14">Nucleoside-triphosphate diphosphatase</fullName>
    </alternativeName>
    <alternativeName>
        <fullName evidence="14">Nucleoside-triphosphate pyrophosphatase</fullName>
        <shortName evidence="14">NTPase</shortName>
    </alternativeName>
    <alternativeName>
        <fullName evidence="14">XTP/dITP diphosphatase</fullName>
    </alternativeName>
</protein>
<feature type="binding site" evidence="14">
    <location>
        <begin position="173"/>
        <end position="174"/>
    </location>
    <ligand>
        <name>ITP</name>
        <dbReference type="ChEBI" id="CHEBI:61402"/>
    </ligand>
</feature>
<comment type="subunit">
    <text evidence="14">Homodimer.</text>
</comment>
<evidence type="ECO:0000256" key="1">
    <source>
        <dbReference type="ARBA" id="ARBA00004496"/>
    </source>
</evidence>
<comment type="catalytic activity">
    <reaction evidence="14">
        <text>XTP + H2O = XMP + diphosphate + H(+)</text>
        <dbReference type="Rhea" id="RHEA:28610"/>
        <dbReference type="ChEBI" id="CHEBI:15377"/>
        <dbReference type="ChEBI" id="CHEBI:15378"/>
        <dbReference type="ChEBI" id="CHEBI:33019"/>
        <dbReference type="ChEBI" id="CHEBI:57464"/>
        <dbReference type="ChEBI" id="CHEBI:61314"/>
        <dbReference type="EC" id="3.6.1.66"/>
    </reaction>
</comment>
<organism evidence="16 17">
    <name type="scientific">Leptosia nina</name>
    <dbReference type="NCBI Taxonomy" id="320188"/>
    <lineage>
        <taxon>Eukaryota</taxon>
        <taxon>Metazoa</taxon>
        <taxon>Ecdysozoa</taxon>
        <taxon>Arthropoda</taxon>
        <taxon>Hexapoda</taxon>
        <taxon>Insecta</taxon>
        <taxon>Pterygota</taxon>
        <taxon>Neoptera</taxon>
        <taxon>Endopterygota</taxon>
        <taxon>Lepidoptera</taxon>
        <taxon>Glossata</taxon>
        <taxon>Ditrysia</taxon>
        <taxon>Papilionoidea</taxon>
        <taxon>Pieridae</taxon>
        <taxon>Pierinae</taxon>
        <taxon>Leptosia</taxon>
    </lineage>
</organism>
<comment type="function">
    <text evidence="10">Pyrophosphatase that hydrolyzes the non-canonical purine nucleotides inosine triphosphate (ITP), deoxyinosine triphosphate (dITP) as well as 2'-deoxy-N-6-hydroxylaminopurine triphosphate (dHAPTP) and xanthosine 5'-triphosphate (XTP) to their respective monophosphate derivatives. The enzyme does not distinguish between the deoxy- and ribose forms. Probably excludes non-canonical purines from RNA and DNA precursor pools, thus preventing their incorporation into RNA and DNA and avoiding chromosomal lesions.</text>
</comment>
<name>A0AAV1JJM5_9NEOP</name>
<comment type="catalytic activity">
    <reaction evidence="13">
        <text>N(6)-hydroxy-dATP + H2O = N(6)-hydroxy-dAMP + diphosphate + H(+)</text>
        <dbReference type="Rhea" id="RHEA:83971"/>
        <dbReference type="ChEBI" id="CHEBI:15377"/>
        <dbReference type="ChEBI" id="CHEBI:15378"/>
        <dbReference type="ChEBI" id="CHEBI:33019"/>
        <dbReference type="ChEBI" id="CHEBI:233529"/>
        <dbReference type="ChEBI" id="CHEBI:233530"/>
    </reaction>
    <physiologicalReaction direction="left-to-right" evidence="13">
        <dbReference type="Rhea" id="RHEA:83972"/>
    </physiologicalReaction>
</comment>
<dbReference type="EC" id="3.6.1.66" evidence="14"/>
<evidence type="ECO:0000256" key="7">
    <source>
        <dbReference type="ARBA" id="ARBA00022842"/>
    </source>
</evidence>
<dbReference type="FunFam" id="3.90.950.10:FF:000003">
    <property type="entry name" value="Inosine triphosphate pyrophosphatase"/>
    <property type="match status" value="1"/>
</dbReference>
<comment type="subcellular location">
    <subcellularLocation>
        <location evidence="1 14">Cytoplasm</location>
    </subcellularLocation>
</comment>